<evidence type="ECO:0000313" key="2">
    <source>
        <dbReference type="WBParaSite" id="PS1159_v2.g22733.t1"/>
    </source>
</evidence>
<evidence type="ECO:0000313" key="1">
    <source>
        <dbReference type="Proteomes" id="UP000887580"/>
    </source>
</evidence>
<dbReference type="Proteomes" id="UP000887580">
    <property type="component" value="Unplaced"/>
</dbReference>
<organism evidence="1 2">
    <name type="scientific">Panagrolaimus sp. PS1159</name>
    <dbReference type="NCBI Taxonomy" id="55785"/>
    <lineage>
        <taxon>Eukaryota</taxon>
        <taxon>Metazoa</taxon>
        <taxon>Ecdysozoa</taxon>
        <taxon>Nematoda</taxon>
        <taxon>Chromadorea</taxon>
        <taxon>Rhabditida</taxon>
        <taxon>Tylenchina</taxon>
        <taxon>Panagrolaimomorpha</taxon>
        <taxon>Panagrolaimoidea</taxon>
        <taxon>Panagrolaimidae</taxon>
        <taxon>Panagrolaimus</taxon>
    </lineage>
</organism>
<name>A0AC35FZZ3_9BILA</name>
<proteinExistence type="predicted"/>
<dbReference type="WBParaSite" id="PS1159_v2.g22733.t1">
    <property type="protein sequence ID" value="PS1159_v2.g22733.t1"/>
    <property type="gene ID" value="PS1159_v2.g22733"/>
</dbReference>
<reference evidence="2" key="1">
    <citation type="submission" date="2022-11" db="UniProtKB">
        <authorList>
            <consortium name="WormBaseParasite"/>
        </authorList>
    </citation>
    <scope>IDENTIFICATION</scope>
</reference>
<sequence>MKTLNLIFSILFLFWCIIILIICNSDSKAVRLFQYGLGEKAFNFFWEMVILATIFNILARIFNQCNFYLVGAFGLIALFLTQIISAFIFAINLIIGYADAKEKNEHGARLLLTILTFPYIVFGILSSLCCYQTKIHRRIDRTQSKLQQRFLQIPLTNYGMIILFFNVMVSLSSLMLFSLFLAEKEYHSSQLILLTPLIPTILFAFALKFEKKWLFQLTFGFWGCFIFIFIACLLSTIIYNFTSTMPNLINLIAILSILLIFGIHGIIGFLSALSIYHKIEKKENAIASNFENQNFILLQELNVYHEIEQPLSPTIKVYSEIFDI</sequence>
<protein>
    <submittedName>
        <fullName evidence="2">Transmembrane protein</fullName>
    </submittedName>
</protein>
<accession>A0AC35FZZ3</accession>